<dbReference type="EMBL" id="JACJTC010000008">
    <property type="protein sequence ID" value="MBD2611955.1"/>
    <property type="molecule type" value="Genomic_DNA"/>
</dbReference>
<organism evidence="3 4">
    <name type="scientific">Nostoc punctiforme FACHB-252</name>
    <dbReference type="NCBI Taxonomy" id="1357509"/>
    <lineage>
        <taxon>Bacteria</taxon>
        <taxon>Bacillati</taxon>
        <taxon>Cyanobacteriota</taxon>
        <taxon>Cyanophyceae</taxon>
        <taxon>Nostocales</taxon>
        <taxon>Nostocaceae</taxon>
        <taxon>Nostoc</taxon>
    </lineage>
</organism>
<dbReference type="RefSeq" id="WP_190949592.1">
    <property type="nucleotide sequence ID" value="NZ_JACJTC010000008.1"/>
</dbReference>
<feature type="compositionally biased region" description="Low complexity" evidence="1">
    <location>
        <begin position="168"/>
        <end position="198"/>
    </location>
</feature>
<accession>A0ABR8H7Y9</accession>
<dbReference type="Proteomes" id="UP000606396">
    <property type="component" value="Unassembled WGS sequence"/>
</dbReference>
<feature type="region of interest" description="Disordered" evidence="1">
    <location>
        <begin position="165"/>
        <end position="198"/>
    </location>
</feature>
<keyword evidence="4" id="KW-1185">Reference proteome</keyword>
<feature type="signal peptide" evidence="2">
    <location>
        <begin position="1"/>
        <end position="28"/>
    </location>
</feature>
<comment type="caution">
    <text evidence="3">The sequence shown here is derived from an EMBL/GenBank/DDBJ whole genome shotgun (WGS) entry which is preliminary data.</text>
</comment>
<reference evidence="3 4" key="1">
    <citation type="journal article" date="2020" name="ISME J.">
        <title>Comparative genomics reveals insights into cyanobacterial evolution and habitat adaptation.</title>
        <authorList>
            <person name="Chen M.Y."/>
            <person name="Teng W.K."/>
            <person name="Zhao L."/>
            <person name="Hu C.X."/>
            <person name="Zhou Y.K."/>
            <person name="Han B.P."/>
            <person name="Song L.R."/>
            <person name="Shu W.S."/>
        </authorList>
    </citation>
    <scope>NUCLEOTIDE SEQUENCE [LARGE SCALE GENOMIC DNA]</scope>
    <source>
        <strain evidence="3 4">FACHB-252</strain>
    </source>
</reference>
<gene>
    <name evidence="3" type="ORF">H6G94_11820</name>
</gene>
<evidence type="ECO:0000256" key="2">
    <source>
        <dbReference type="SAM" id="SignalP"/>
    </source>
</evidence>
<dbReference type="NCBIfam" id="TIGR02595">
    <property type="entry name" value="PEP_CTERM"/>
    <property type="match status" value="1"/>
</dbReference>
<evidence type="ECO:0000256" key="1">
    <source>
        <dbReference type="SAM" id="MobiDB-lite"/>
    </source>
</evidence>
<evidence type="ECO:0000313" key="4">
    <source>
        <dbReference type="Proteomes" id="UP000606396"/>
    </source>
</evidence>
<feature type="chain" id="PRO_5045288354" evidence="2">
    <location>
        <begin position="29"/>
        <end position="265"/>
    </location>
</feature>
<dbReference type="InterPro" id="IPR013424">
    <property type="entry name" value="Ice-binding_C"/>
</dbReference>
<name>A0ABR8H7Y9_NOSPU</name>
<evidence type="ECO:0000313" key="3">
    <source>
        <dbReference type="EMBL" id="MBD2611955.1"/>
    </source>
</evidence>
<keyword evidence="2" id="KW-0732">Signal</keyword>
<proteinExistence type="predicted"/>
<sequence length="265" mass="27435">MNKQLSTNALVIFISLLGVCSSVTPASAKLTGIIKTVTNTTVTPVVENVTKTTSTVEVGKNVTATVQETTNTTVGQVAGASTDSTTTAKVDPSQILPSLTNPTELLQITGGAALGIQSNQQSTQADAQANLGVGIGDFATVGICLDANATLGILNQGSSANCPKDVETPPTVVETPPLTVETPPLTVETPPLTVETPPLKVETPPLQIEIPPIVVETPPLEVETPYVPIKIPPVNAEPNSVPEPTTFGGLVLLGVYFISRRRQIS</sequence>
<protein>
    <submittedName>
        <fullName evidence="3">PEP-CTERM sorting domain-containing protein</fullName>
    </submittedName>
</protein>